<feature type="compositionally biased region" description="Polar residues" evidence="8">
    <location>
        <begin position="123"/>
        <end position="132"/>
    </location>
</feature>
<evidence type="ECO:0000313" key="12">
    <source>
        <dbReference type="Proteomes" id="UP000027135"/>
    </source>
</evidence>
<feature type="coiled-coil region" evidence="7">
    <location>
        <begin position="1532"/>
        <end position="1598"/>
    </location>
</feature>
<dbReference type="SUPFAM" id="SSF50156">
    <property type="entry name" value="PDZ domain-like"/>
    <property type="match status" value="1"/>
</dbReference>
<protein>
    <submittedName>
        <fullName evidence="11">Myosin-XVIIIa</fullName>
    </submittedName>
</protein>
<evidence type="ECO:0000256" key="4">
    <source>
        <dbReference type="ARBA" id="ARBA00023123"/>
    </source>
</evidence>
<dbReference type="CDD" id="cd01386">
    <property type="entry name" value="MYSc_Myo18"/>
    <property type="match status" value="1"/>
</dbReference>
<reference evidence="11 12" key="1">
    <citation type="journal article" date="2014" name="Nat. Commun.">
        <title>Molecular traces of alternative social organization in a termite genome.</title>
        <authorList>
            <person name="Terrapon N."/>
            <person name="Li C."/>
            <person name="Robertson H.M."/>
            <person name="Ji L."/>
            <person name="Meng X."/>
            <person name="Booth W."/>
            <person name="Chen Z."/>
            <person name="Childers C.P."/>
            <person name="Glastad K.M."/>
            <person name="Gokhale K."/>
            <person name="Gowin J."/>
            <person name="Gronenberg W."/>
            <person name="Hermansen R.A."/>
            <person name="Hu H."/>
            <person name="Hunt B.G."/>
            <person name="Huylmans A.K."/>
            <person name="Khalil S.M."/>
            <person name="Mitchell R.D."/>
            <person name="Munoz-Torres M.C."/>
            <person name="Mustard J.A."/>
            <person name="Pan H."/>
            <person name="Reese J.T."/>
            <person name="Scharf M.E."/>
            <person name="Sun F."/>
            <person name="Vogel H."/>
            <person name="Xiao J."/>
            <person name="Yang W."/>
            <person name="Yang Z."/>
            <person name="Yang Z."/>
            <person name="Zhou J."/>
            <person name="Zhu J."/>
            <person name="Brent C.S."/>
            <person name="Elsik C.G."/>
            <person name="Goodisman M.A."/>
            <person name="Liberles D.A."/>
            <person name="Roe R.M."/>
            <person name="Vargo E.L."/>
            <person name="Vilcinskas A."/>
            <person name="Wang J."/>
            <person name="Bornberg-Bauer E."/>
            <person name="Korb J."/>
            <person name="Zhang G."/>
            <person name="Liebig J."/>
        </authorList>
    </citation>
    <scope>NUCLEOTIDE SEQUENCE [LARGE SCALE GENOMIC DNA]</scope>
    <source>
        <tissue evidence="11">Whole organism</tissue>
    </source>
</reference>
<evidence type="ECO:0000256" key="3">
    <source>
        <dbReference type="ARBA" id="ARBA00023054"/>
    </source>
</evidence>
<evidence type="ECO:0000259" key="10">
    <source>
        <dbReference type="PROSITE" id="PS51456"/>
    </source>
</evidence>
<keyword evidence="6" id="KW-0009">Actin-binding</keyword>
<dbReference type="PANTHER" id="PTHR45615:SF36">
    <property type="entry name" value="MYOSIN HEAVY CHAIN-LIKE, ISOFORM B-RELATED"/>
    <property type="match status" value="1"/>
</dbReference>
<proteinExistence type="inferred from homology"/>
<dbReference type="Pfam" id="PF00063">
    <property type="entry name" value="Myosin_head"/>
    <property type="match status" value="1"/>
</dbReference>
<feature type="compositionally biased region" description="Basic and acidic residues" evidence="8">
    <location>
        <begin position="24"/>
        <end position="49"/>
    </location>
</feature>
<feature type="domain" description="Myosin motor" evidence="10">
    <location>
        <begin position="570"/>
        <end position="1342"/>
    </location>
</feature>
<dbReference type="InterPro" id="IPR036064">
    <property type="entry name" value="MYSc_Myo18"/>
</dbReference>
<dbReference type="PRINTS" id="PR00193">
    <property type="entry name" value="MYOSINHEAVY"/>
</dbReference>
<evidence type="ECO:0000259" key="9">
    <source>
        <dbReference type="PROSITE" id="PS50106"/>
    </source>
</evidence>
<dbReference type="Gene3D" id="2.30.42.10">
    <property type="match status" value="1"/>
</dbReference>
<dbReference type="InterPro" id="IPR027417">
    <property type="entry name" value="P-loop_NTPase"/>
</dbReference>
<dbReference type="PROSITE" id="PS50096">
    <property type="entry name" value="IQ"/>
    <property type="match status" value="1"/>
</dbReference>
<dbReference type="Gene3D" id="1.10.10.820">
    <property type="match status" value="1"/>
</dbReference>
<dbReference type="Gene3D" id="1.20.120.720">
    <property type="entry name" value="Myosin VI head, motor domain, U50 subdomain"/>
    <property type="match status" value="1"/>
</dbReference>
<dbReference type="PROSITE" id="PS50106">
    <property type="entry name" value="PDZ"/>
    <property type="match status" value="1"/>
</dbReference>
<evidence type="ECO:0000313" key="11">
    <source>
        <dbReference type="EMBL" id="KDR16277.1"/>
    </source>
</evidence>
<evidence type="ECO:0000256" key="6">
    <source>
        <dbReference type="PROSITE-ProRule" id="PRU00782"/>
    </source>
</evidence>
<dbReference type="InterPro" id="IPR041489">
    <property type="entry name" value="PDZ_6"/>
</dbReference>
<evidence type="ECO:0000256" key="8">
    <source>
        <dbReference type="SAM" id="MobiDB-lite"/>
    </source>
</evidence>
<dbReference type="FunFam" id="3.40.850.10:FF:000020">
    <property type="entry name" value="unconventional myosin-XVIIIa isoform X1"/>
    <property type="match status" value="1"/>
</dbReference>
<comment type="similarity">
    <text evidence="6">Belongs to the TRAFAC class myosin-kinesin ATPase superfamily. Myosin family.</text>
</comment>
<feature type="region of interest" description="Disordered" evidence="8">
    <location>
        <begin position="2045"/>
        <end position="2073"/>
    </location>
</feature>
<evidence type="ECO:0000256" key="2">
    <source>
        <dbReference type="ARBA" id="ARBA00022840"/>
    </source>
</evidence>
<dbReference type="FunFam" id="2.30.42.10:FF:000059">
    <property type="entry name" value="unconventional myosin-XVIIIa isoform X1"/>
    <property type="match status" value="1"/>
</dbReference>
<dbReference type="Proteomes" id="UP000027135">
    <property type="component" value="Unassembled WGS sequence"/>
</dbReference>
<dbReference type="eggNOG" id="KOG0161">
    <property type="taxonomic scope" value="Eukaryota"/>
</dbReference>
<feature type="coiled-coil region" evidence="7">
    <location>
        <begin position="1627"/>
        <end position="1654"/>
    </location>
</feature>
<feature type="compositionally biased region" description="Low complexity" evidence="8">
    <location>
        <begin position="98"/>
        <end position="114"/>
    </location>
</feature>
<feature type="compositionally biased region" description="Low complexity" evidence="8">
    <location>
        <begin position="133"/>
        <end position="144"/>
    </location>
</feature>
<dbReference type="GO" id="GO:0031032">
    <property type="term" value="P:actomyosin structure organization"/>
    <property type="evidence" value="ECO:0007669"/>
    <property type="project" value="TreeGrafter"/>
</dbReference>
<dbReference type="Gene3D" id="3.40.850.10">
    <property type="entry name" value="Kinesin motor domain"/>
    <property type="match status" value="1"/>
</dbReference>
<feature type="compositionally biased region" description="Basic and acidic residues" evidence="8">
    <location>
        <begin position="2057"/>
        <end position="2073"/>
    </location>
</feature>
<dbReference type="SMART" id="SM00242">
    <property type="entry name" value="MYSc"/>
    <property type="match status" value="1"/>
</dbReference>
<dbReference type="OMA" id="HHFFLGH"/>
<dbReference type="Gene3D" id="3.30.70.1590">
    <property type="match status" value="1"/>
</dbReference>
<feature type="coiled-coil region" evidence="7">
    <location>
        <begin position="1406"/>
        <end position="1503"/>
    </location>
</feature>
<dbReference type="Pfam" id="PF17820">
    <property type="entry name" value="PDZ_6"/>
    <property type="match status" value="1"/>
</dbReference>
<dbReference type="GO" id="GO:0016460">
    <property type="term" value="C:myosin II complex"/>
    <property type="evidence" value="ECO:0007669"/>
    <property type="project" value="TreeGrafter"/>
</dbReference>
<dbReference type="InterPro" id="IPR001609">
    <property type="entry name" value="Myosin_head_motor_dom-like"/>
</dbReference>
<dbReference type="InterPro" id="IPR000048">
    <property type="entry name" value="IQ_motif_EF-hand-BS"/>
</dbReference>
<dbReference type="SUPFAM" id="SSF52540">
    <property type="entry name" value="P-loop containing nucleoside triphosphate hydrolases"/>
    <property type="match status" value="1"/>
</dbReference>
<dbReference type="InParanoid" id="A0A067RC42"/>
<dbReference type="GO" id="GO:0051015">
    <property type="term" value="F:actin filament binding"/>
    <property type="evidence" value="ECO:0007669"/>
    <property type="project" value="TreeGrafter"/>
</dbReference>
<dbReference type="GO" id="GO:0005524">
    <property type="term" value="F:ATP binding"/>
    <property type="evidence" value="ECO:0007669"/>
    <property type="project" value="UniProtKB-UniRule"/>
</dbReference>
<keyword evidence="5 6" id="KW-0505">Motor protein</keyword>
<dbReference type="FunCoup" id="A0A067RC42">
    <property type="interactions" value="262"/>
</dbReference>
<keyword evidence="2 6" id="KW-0067">ATP-binding</keyword>
<dbReference type="InterPro" id="IPR036034">
    <property type="entry name" value="PDZ_sf"/>
</dbReference>
<dbReference type="PROSITE" id="PS51456">
    <property type="entry name" value="MYOSIN_MOTOR"/>
    <property type="match status" value="1"/>
</dbReference>
<comment type="caution">
    <text evidence="6">Lacks conserved residue(s) required for the propagation of feature annotation.</text>
</comment>
<feature type="region of interest" description="Disordered" evidence="8">
    <location>
        <begin position="270"/>
        <end position="293"/>
    </location>
</feature>
<dbReference type="Gene3D" id="1.20.58.530">
    <property type="match status" value="1"/>
</dbReference>
<feature type="non-terminal residue" evidence="11">
    <location>
        <position position="2106"/>
    </location>
</feature>
<keyword evidence="3 7" id="KW-0175">Coiled coil</keyword>
<feature type="binding site" evidence="6">
    <location>
        <begin position="663"/>
        <end position="670"/>
    </location>
    <ligand>
        <name>ATP</name>
        <dbReference type="ChEBI" id="CHEBI:30616"/>
    </ligand>
</feature>
<evidence type="ECO:0000256" key="7">
    <source>
        <dbReference type="SAM" id="Coils"/>
    </source>
</evidence>
<feature type="region of interest" description="Disordered" evidence="8">
    <location>
        <begin position="1"/>
        <end position="67"/>
    </location>
</feature>
<dbReference type="GO" id="GO:0005737">
    <property type="term" value="C:cytoplasm"/>
    <property type="evidence" value="ECO:0007669"/>
    <property type="project" value="TreeGrafter"/>
</dbReference>
<keyword evidence="1 6" id="KW-0547">Nucleotide-binding</keyword>
<dbReference type="STRING" id="136037.A0A067RC42"/>
<feature type="domain" description="PDZ" evidence="9">
    <location>
        <begin position="341"/>
        <end position="435"/>
    </location>
</feature>
<gene>
    <name evidence="11" type="ORF">L798_10218</name>
</gene>
<dbReference type="InterPro" id="IPR036961">
    <property type="entry name" value="Kinesin_motor_dom_sf"/>
</dbReference>
<dbReference type="Gene3D" id="4.10.270.10">
    <property type="entry name" value="Myosin, subunit A"/>
    <property type="match status" value="1"/>
</dbReference>
<dbReference type="GO" id="GO:0003774">
    <property type="term" value="F:cytoskeletal motor activity"/>
    <property type="evidence" value="ECO:0007669"/>
    <property type="project" value="UniProtKB-UniRule"/>
</dbReference>
<dbReference type="eggNOG" id="KOG3528">
    <property type="taxonomic scope" value="Eukaryota"/>
</dbReference>
<feature type="region of interest" description="Disordered" evidence="8">
    <location>
        <begin position="87"/>
        <end position="190"/>
    </location>
</feature>
<organism evidence="11 12">
    <name type="scientific">Zootermopsis nevadensis</name>
    <name type="common">Dampwood termite</name>
    <dbReference type="NCBI Taxonomy" id="136037"/>
    <lineage>
        <taxon>Eukaryota</taxon>
        <taxon>Metazoa</taxon>
        <taxon>Ecdysozoa</taxon>
        <taxon>Arthropoda</taxon>
        <taxon>Hexapoda</taxon>
        <taxon>Insecta</taxon>
        <taxon>Pterygota</taxon>
        <taxon>Neoptera</taxon>
        <taxon>Polyneoptera</taxon>
        <taxon>Dictyoptera</taxon>
        <taxon>Blattodea</taxon>
        <taxon>Blattoidea</taxon>
        <taxon>Termitoidae</taxon>
        <taxon>Termopsidae</taxon>
        <taxon>Zootermopsis</taxon>
    </lineage>
</organism>
<feature type="coiled-coil region" evidence="7">
    <location>
        <begin position="1696"/>
        <end position="1972"/>
    </location>
</feature>
<keyword evidence="12" id="KW-1185">Reference proteome</keyword>
<sequence>MFNFMKKGGMEKEEKEKRKKEKKERKENKKRDRGSMTAEELLRLDEVRRSLKIRGRRKEKEKLPSGITADYSASFFASLEHGPDYAGGSSSLPGHHITSATPASPSPSSGTSSSWIRSGGGDTLTQSDSSEASLTSLNNPSTTSGAQQHSLPPLPPRPPKRGILKGPRLSGSSIEIGENVNHHGENNHSDSSILVRNTLQNEVIAYQNVPQRTINNRLGASSSACFIVKESTSSLTLVSVGSGDHSAYLTAPIATGTNADPNSKLLTVTSTSPSADSLTDTTTTNSSFATPPFSLSPVGESQGFVGFQNRWNRYSSGGLEDSSLELPLPPVIPVPLPKPRELTIQRQPPPRGDFGFSLRRAMVTEKLPNGQQHTRAVIFAEPGVIVQHNNETGLLPGDRLLEVNGVAVDDKSREEIIDLIKSSGSSVTVKVQPVAELCELTRRSGLDGTEVELDDANIRGGTLRRSGSRRFRKTACLRNDPRFSEHRILYFQQAKSEEQLASERAWLEAERLWLVHRVGFSAVRRLPEEFSGSGGGDSDASKLHVHLEVTGEVLQVDDDDVEKANPPQFDRAEDLAHLRYVNESSVLHTLRQRYGSNLIHTYAGGSMVIINPMAPLAIHSEKVVHMFRGCKSEDMPPHIYSLAQSAYHGMLASRRDHSVVLLGRSGSGKTTNFKHVLHYLVLAAGAVNKVVTVEKLNAISMVLEAFGNSRTVLNTNATRYTQIFSLDYDQSGQIASASVQVLLAERSRVARRPEGEPTFHIFYRLLAGAEGTLRRELHLDSLTGEPNLFMTPLQRHEDKQKAMLEFARVCAGMQTLGFSDVEMKVIWSVLAAIYHLGSAGAVKAGNSSSSRWQFSSPQAAQQAAHLLGTTVEELARILFGQSSGGMGTPSTPRAPFRTPSPTERGLDRDVTGLEALEGMVVGLYGEVLNAVAALVNRSISTPIHTVSSLVVVDSPGFQNPASCGQQGGATFEDLCHNYLQERLQLLFHHTTLVAPRDRYAQEHIELNLDEGGCGDVCTPGPLVSLLDRTSQNSMVRTSQTDLREADRRGLLWLLDEEAVYPSASDEGFLERLFTHYGDRDHQLLLRKAPGTNQFILQHLQGTNPVLYTASGWLKASKENPIVRSAVSLLQESSREEVNQLFVSVRGLGISSALGGSVVGIEGTQSLRRASSIRRTFTTGTAGIKRKSVCLQVKFTVDGLVETLRRTRLKFVHCFLPHHNAALGESARSGTLKSNSSLTGSNTLDDLINVPLVRSQLRGAQILDAVRLHKQGFPKFLPLSEFRRRFRLLAPADGRPASPVLDERRAVEDMLLGIDIDMASYRVGLSQIFFRSGVLAQLEAQRDERLTDNVVRLQARCRGYLARRKLNKLKIQDLAVRCIQRNVRKFMSVRDWPWWRLLVRVTPLLNVHRTEEELRIKTEELEQLRSKVEKLEQERTHLKHDNDRLEAKLSEITADLAEEHSTSTLATERLEAETADRLRLEKELQDVQCENRNLQQTTERLEMELLYMRAADVNGRVGSDEDGEGEEDAGVYKQRYERTVRELEFTRRRLQQQHEDDLEQLVGLKKQLEKKLADAYEEVEEQRQVVGQWKRKVQKLTTETNDLRLLLEEQSSRNHLLEKKQRKFDSELQLLHDELRQEKQQKDRISREKELITAEKYSLEQNLSAVHLELELKEEKVATLAQELDELTFGGKTEEEVAHLKKTKHEMDKKLKEQEEELDDLAGQVQLLEQAKLRLEMSLEQQRKENRREVAQRDEELEDIRCNAHKKVKALEAQLESEHEERTQLVKEKHELERRLGALEEAGRASRATDEDQLHRLRKDLRRTKALLRDAQTQLERSRGDSPGKAILRQLRNQLEDLECARAAAVKARQSAEMELAEGQAQLDEAQRLRAEAEERAAAATRERSDIRTQLEENEEELAEVLKKYRVAVQQLSMDQMALQEQASLVAELESERAALKEQLAELSSRLESIETQGDPSSSLAQRRLELRTKELESRLDLEQTTRARMEVQISRLKETTEKLQGEAVMARTKEQTAQDAARKLQRTVRELKEAASAGQARESEAAQRRKDLEKRLESAEAEAVAARGDLRLALTRIQDLQSAIQGELED</sequence>
<dbReference type="SMART" id="SM00228">
    <property type="entry name" value="PDZ"/>
    <property type="match status" value="1"/>
</dbReference>
<name>A0A067RC42_ZOONE</name>
<accession>A0A067RC42</accession>
<evidence type="ECO:0000256" key="5">
    <source>
        <dbReference type="ARBA" id="ARBA00023175"/>
    </source>
</evidence>
<dbReference type="SMART" id="SM00015">
    <property type="entry name" value="IQ"/>
    <property type="match status" value="1"/>
</dbReference>
<dbReference type="EMBL" id="KK852802">
    <property type="protein sequence ID" value="KDR16277.1"/>
    <property type="molecule type" value="Genomic_DNA"/>
</dbReference>
<dbReference type="PANTHER" id="PTHR45615">
    <property type="entry name" value="MYOSIN HEAVY CHAIN, NON-MUSCLE"/>
    <property type="match status" value="1"/>
</dbReference>
<dbReference type="Gene3D" id="1.20.5.340">
    <property type="match status" value="1"/>
</dbReference>
<dbReference type="InterPro" id="IPR001478">
    <property type="entry name" value="PDZ"/>
</dbReference>
<keyword evidence="4 6" id="KW-0518">Myosin</keyword>
<dbReference type="GO" id="GO:0032982">
    <property type="term" value="C:myosin filament"/>
    <property type="evidence" value="ECO:0007669"/>
    <property type="project" value="TreeGrafter"/>
</dbReference>
<dbReference type="CDD" id="cd06747">
    <property type="entry name" value="PDZ_MYO18-like"/>
    <property type="match status" value="1"/>
</dbReference>
<evidence type="ECO:0000256" key="1">
    <source>
        <dbReference type="ARBA" id="ARBA00022741"/>
    </source>
</evidence>
<feature type="region of interest" description="Disordered" evidence="8">
    <location>
        <begin position="882"/>
        <end position="906"/>
    </location>
</feature>